<reference evidence="1 2" key="1">
    <citation type="journal article" date="2016" name="Sci. Rep.">
        <title>Metabolic traits of an uncultured archaeal lineage -MSBL1- from brine pools of the Red Sea.</title>
        <authorList>
            <person name="Mwirichia R."/>
            <person name="Alam I."/>
            <person name="Rashid M."/>
            <person name="Vinu M."/>
            <person name="Ba-Alawi W."/>
            <person name="Anthony Kamau A."/>
            <person name="Kamanda Ngugi D."/>
            <person name="Goker M."/>
            <person name="Klenk H.P."/>
            <person name="Bajic V."/>
            <person name="Stingl U."/>
        </authorList>
    </citation>
    <scope>NUCLEOTIDE SEQUENCE [LARGE SCALE GENOMIC DNA]</scope>
    <source>
        <strain evidence="1">SCGC-AAA261D19</strain>
    </source>
</reference>
<evidence type="ECO:0000313" key="1">
    <source>
        <dbReference type="EMBL" id="KXB02768.1"/>
    </source>
</evidence>
<keyword evidence="2" id="KW-1185">Reference proteome</keyword>
<dbReference type="EMBL" id="LHXX01000004">
    <property type="protein sequence ID" value="KXB02768.1"/>
    <property type="molecule type" value="Genomic_DNA"/>
</dbReference>
<accession>A0A133V8I6</accession>
<protein>
    <submittedName>
        <fullName evidence="1">Uncharacterized protein</fullName>
    </submittedName>
</protein>
<sequence>MSRKGSMEEEEATSTRVPHLFDVFNYPEIKAVRATTSLRAKVKVEEVLESTSKTCRIRTANKDVAKFEFGRGEYLLLFPNGYIQIHAPDEEKIRKVLKGFRDELYKCGLIG</sequence>
<dbReference type="Proteomes" id="UP000070400">
    <property type="component" value="Unassembled WGS sequence"/>
</dbReference>
<gene>
    <name evidence="1" type="ORF">AKJ43_00600</name>
</gene>
<name>A0A133V8I6_9EURY</name>
<comment type="caution">
    <text evidence="1">The sequence shown here is derived from an EMBL/GenBank/DDBJ whole genome shotgun (WGS) entry which is preliminary data.</text>
</comment>
<evidence type="ECO:0000313" key="2">
    <source>
        <dbReference type="Proteomes" id="UP000070400"/>
    </source>
</evidence>
<proteinExistence type="predicted"/>
<organism evidence="1 2">
    <name type="scientific">candidate division MSBL1 archaeon SCGC-AAA261D19</name>
    <dbReference type="NCBI Taxonomy" id="1698273"/>
    <lineage>
        <taxon>Archaea</taxon>
        <taxon>Methanobacteriati</taxon>
        <taxon>Methanobacteriota</taxon>
        <taxon>candidate division MSBL1</taxon>
    </lineage>
</organism>
<dbReference type="AlphaFoldDB" id="A0A133V8I6"/>